<sequence length="248" mass="27002">MSSDLFSLINTYRDVTLIKLQDRTLLVIACDSAGGIGEKEMDAVKVSPYILGRFTSRVSLMEIISINARPISLSITICAEPHPTGDLILNGIMDELREIGLQGISFTISTEKNIKTVQTGLGVTCIGLCKDDNLLLGKVQKGDKIYIAGIPKVGKEVNLNDPAIFDLKALLKLKESKNVKEIIPVGSKGVLGELENFSICNSLKYKFFNPLPIDIKKSAGPSTCAIIFSKDTLKSELEVPLYLIGEIE</sequence>
<protein>
    <recommendedName>
        <fullName evidence="3">PurM-like N-terminal domain-containing protein</fullName>
    </recommendedName>
</protein>
<dbReference type="STRING" id="520767.ATZ99_16020"/>
<dbReference type="EMBL" id="LOHZ01000035">
    <property type="protein sequence ID" value="KYO65368.1"/>
    <property type="molecule type" value="Genomic_DNA"/>
</dbReference>
<gene>
    <name evidence="1" type="ORF">ATZ99_16020</name>
</gene>
<dbReference type="Proteomes" id="UP000075737">
    <property type="component" value="Unassembled WGS sequence"/>
</dbReference>
<comment type="caution">
    <text evidence="1">The sequence shown here is derived from an EMBL/GenBank/DDBJ whole genome shotgun (WGS) entry which is preliminary data.</text>
</comment>
<dbReference type="OrthoDB" id="9805740at2"/>
<dbReference type="AlphaFoldDB" id="A0A162MDC7"/>
<evidence type="ECO:0000313" key="1">
    <source>
        <dbReference type="EMBL" id="KYO65368.1"/>
    </source>
</evidence>
<evidence type="ECO:0000313" key="2">
    <source>
        <dbReference type="Proteomes" id="UP000075737"/>
    </source>
</evidence>
<keyword evidence="2" id="KW-1185">Reference proteome</keyword>
<reference evidence="1 2" key="1">
    <citation type="submission" date="2015-12" db="EMBL/GenBank/DDBJ databases">
        <title>Draft genome of Thermovenabulum gondwanense isolated from a red thermophilic microbial mat colonisisng an outflow channel of a bore well.</title>
        <authorList>
            <person name="Patel B.K."/>
        </authorList>
    </citation>
    <scope>NUCLEOTIDE SEQUENCE [LARGE SCALE GENOMIC DNA]</scope>
    <source>
        <strain evidence="1 2">R270</strain>
    </source>
</reference>
<proteinExistence type="predicted"/>
<accession>A0A162MDC7</accession>
<evidence type="ECO:0008006" key="3">
    <source>
        <dbReference type="Google" id="ProtNLM"/>
    </source>
</evidence>
<name>A0A162MDC7_9FIRM</name>
<dbReference type="RefSeq" id="WP_068748725.1">
    <property type="nucleotide sequence ID" value="NZ_LOHZ01000035.1"/>
</dbReference>
<organism evidence="1 2">
    <name type="scientific">Thermovenabulum gondwanense</name>
    <dbReference type="NCBI Taxonomy" id="520767"/>
    <lineage>
        <taxon>Bacteria</taxon>
        <taxon>Bacillati</taxon>
        <taxon>Bacillota</taxon>
        <taxon>Clostridia</taxon>
        <taxon>Thermosediminibacterales</taxon>
        <taxon>Thermosediminibacteraceae</taxon>
        <taxon>Thermovenabulum</taxon>
    </lineage>
</organism>